<organism evidence="1 2">
    <name type="scientific">Chryseobacterium aquaticum</name>
    <dbReference type="NCBI Taxonomy" id="452084"/>
    <lineage>
        <taxon>Bacteria</taxon>
        <taxon>Pseudomonadati</taxon>
        <taxon>Bacteroidota</taxon>
        <taxon>Flavobacteriia</taxon>
        <taxon>Flavobacteriales</taxon>
        <taxon>Weeksellaceae</taxon>
        <taxon>Chryseobacterium group</taxon>
        <taxon>Chryseobacterium</taxon>
    </lineage>
</organism>
<sequence>MSISERTRKILWAKSGNTCAICQSELIRETEKSSDNIVVGQECHIVSEKSKGPRANPQFQGNYDGHENILLLCANHHIQVDSLTEYYTADRLIDIKLSHETWVKTMLQKKPDSFSNDKLNIKSLSRIISGKNLLEIINHADVFDFNHDDLNSESEADLVGNFLEELQDYGDIISDLSFSERAKVVLHFGEKINELTKNGFYIFGLRRQVNLFDRDYESLGLFDGASVIIARISHPGIFDNHIIAKFPSVSRFG</sequence>
<name>A0A0Q3HTI7_9FLAO</name>
<evidence type="ECO:0000313" key="1">
    <source>
        <dbReference type="EMBL" id="KQK26039.1"/>
    </source>
</evidence>
<keyword evidence="2" id="KW-1185">Reference proteome</keyword>
<gene>
    <name evidence="1" type="ORF">AR438_10690</name>
</gene>
<protein>
    <recommendedName>
        <fullName evidence="3">HNH nuclease domain-containing protein</fullName>
    </recommendedName>
</protein>
<proteinExistence type="predicted"/>
<accession>A0A0Q3HTI7</accession>
<dbReference type="RefSeq" id="WP_056015082.1">
    <property type="nucleotide sequence ID" value="NZ_LLYZ01000005.1"/>
</dbReference>
<dbReference type="STRING" id="452084.AR438_10690"/>
<dbReference type="EMBL" id="LLYZ01000005">
    <property type="protein sequence ID" value="KQK26039.1"/>
    <property type="molecule type" value="Genomic_DNA"/>
</dbReference>
<dbReference type="AlphaFoldDB" id="A0A0Q3HTI7"/>
<dbReference type="Proteomes" id="UP000051682">
    <property type="component" value="Unassembled WGS sequence"/>
</dbReference>
<evidence type="ECO:0000313" key="2">
    <source>
        <dbReference type="Proteomes" id="UP000051682"/>
    </source>
</evidence>
<dbReference type="OrthoDB" id="5379188at2"/>
<evidence type="ECO:0008006" key="3">
    <source>
        <dbReference type="Google" id="ProtNLM"/>
    </source>
</evidence>
<reference evidence="1 2" key="1">
    <citation type="submission" date="2015-10" db="EMBL/GenBank/DDBJ databases">
        <title>Chryseobacterium aquaticum genome.</title>
        <authorList>
            <person name="Newman J.D."/>
            <person name="Ferguson M.B."/>
            <person name="Miller J.R."/>
        </authorList>
    </citation>
    <scope>NUCLEOTIDE SEQUENCE [LARGE SCALE GENOMIC DNA]</scope>
    <source>
        <strain evidence="1 2">KCTC 12483</strain>
    </source>
</reference>
<comment type="caution">
    <text evidence="1">The sequence shown here is derived from an EMBL/GenBank/DDBJ whole genome shotgun (WGS) entry which is preliminary data.</text>
</comment>